<dbReference type="Gene3D" id="3.40.1580.10">
    <property type="entry name" value="SMI1/KNR4-like"/>
    <property type="match status" value="1"/>
</dbReference>
<dbReference type="Proteomes" id="UP000002213">
    <property type="component" value="Chromosome"/>
</dbReference>
<dbReference type="RefSeq" id="WP_015801281.1">
    <property type="nucleotide sequence ID" value="NC_013093.1"/>
</dbReference>
<dbReference type="AlphaFoldDB" id="C6WL39"/>
<protein>
    <recommendedName>
        <fullName evidence="3">Knr4/Smi1-like domain-containing protein</fullName>
    </recommendedName>
</protein>
<evidence type="ECO:0008006" key="3">
    <source>
        <dbReference type="Google" id="ProtNLM"/>
    </source>
</evidence>
<accession>C6WL39</accession>
<dbReference type="OrthoDB" id="2736282at2"/>
<dbReference type="HOGENOM" id="CLU_135026_0_0_11"/>
<organism evidence="1 2">
    <name type="scientific">Actinosynnema mirum (strain ATCC 29888 / DSM 43827 / JCM 3225 / NBRC 14064 / NCIMB 13271 / NRRL B-12336 / IMRU 3971 / 101)</name>
    <dbReference type="NCBI Taxonomy" id="446462"/>
    <lineage>
        <taxon>Bacteria</taxon>
        <taxon>Bacillati</taxon>
        <taxon>Actinomycetota</taxon>
        <taxon>Actinomycetes</taxon>
        <taxon>Pseudonocardiales</taxon>
        <taxon>Pseudonocardiaceae</taxon>
        <taxon>Actinosynnema</taxon>
    </lineage>
</organism>
<dbReference type="InterPro" id="IPR037883">
    <property type="entry name" value="Knr4/Smi1-like_sf"/>
</dbReference>
<reference evidence="1 2" key="1">
    <citation type="journal article" date="2009" name="Stand. Genomic Sci.">
        <title>Complete genome sequence of Actinosynnema mirum type strain (101).</title>
        <authorList>
            <person name="Land M."/>
            <person name="Lapidus A."/>
            <person name="Mayilraj S."/>
            <person name="Chen F."/>
            <person name="Copeland A."/>
            <person name="Del Rio T.G."/>
            <person name="Nolan M."/>
            <person name="Lucas S."/>
            <person name="Tice H."/>
            <person name="Cheng J.F."/>
            <person name="Chertkov O."/>
            <person name="Bruce D."/>
            <person name="Goodwin L."/>
            <person name="Pitluck S."/>
            <person name="Rohde M."/>
            <person name="Goker M."/>
            <person name="Pati A."/>
            <person name="Ivanova N."/>
            <person name="Mavromatis K."/>
            <person name="Chen A."/>
            <person name="Palaniappan K."/>
            <person name="Hauser L."/>
            <person name="Chang Y.J."/>
            <person name="Jeffries C.C."/>
            <person name="Brettin T."/>
            <person name="Detter J.C."/>
            <person name="Han C."/>
            <person name="Chain P."/>
            <person name="Tindall B.J."/>
            <person name="Bristow J."/>
            <person name="Eisen J.A."/>
            <person name="Markowitz V."/>
            <person name="Hugenholtz P."/>
            <person name="Kyrpides N.C."/>
            <person name="Klenk H.P."/>
        </authorList>
    </citation>
    <scope>NUCLEOTIDE SEQUENCE [LARGE SCALE GENOMIC DNA]</scope>
    <source>
        <strain evidence="2">ATCC 29888 / DSM 43827 / JCM 3225 / NBRC 14064 / NCIMB 13271 / NRRL B-12336 / IMRU 3971 / 101</strain>
    </source>
</reference>
<sequence length="139" mass="14657">MLEPELIAALERAVARYGRGTPVPARRLRDAGARLGIVVDPDYAHFAELFGACFVGVPVHAFGGSPLLEDVDVVALTLRFRDDGWPGVGNALVFGVDPAGNPLFLDLAGRVCTADHDLGGGVRVLAEGFAAFLARHAHD</sequence>
<dbReference type="KEGG" id="ami:Amir_2452"/>
<dbReference type="EMBL" id="CP001630">
    <property type="protein sequence ID" value="ACU36392.1"/>
    <property type="molecule type" value="Genomic_DNA"/>
</dbReference>
<name>C6WL39_ACTMD</name>
<keyword evidence="2" id="KW-1185">Reference proteome</keyword>
<evidence type="ECO:0000313" key="2">
    <source>
        <dbReference type="Proteomes" id="UP000002213"/>
    </source>
</evidence>
<evidence type="ECO:0000313" key="1">
    <source>
        <dbReference type="EMBL" id="ACU36392.1"/>
    </source>
</evidence>
<dbReference type="eggNOG" id="ENOG5032CHH">
    <property type="taxonomic scope" value="Bacteria"/>
</dbReference>
<gene>
    <name evidence="1" type="ordered locus">Amir_2452</name>
</gene>
<dbReference type="SUPFAM" id="SSF160631">
    <property type="entry name" value="SMI1/KNR4-like"/>
    <property type="match status" value="1"/>
</dbReference>
<proteinExistence type="predicted"/>